<dbReference type="AlphaFoldDB" id="F9UIK1"/>
<feature type="domain" description="Glycosyl transferase family 1" evidence="1">
    <location>
        <begin position="108"/>
        <end position="259"/>
    </location>
</feature>
<dbReference type="Proteomes" id="UP000005459">
    <property type="component" value="Unassembled WGS sequence"/>
</dbReference>
<evidence type="ECO:0000259" key="1">
    <source>
        <dbReference type="Pfam" id="PF00534"/>
    </source>
</evidence>
<dbReference type="Gene3D" id="3.40.50.2000">
    <property type="entry name" value="Glycogen Phosphorylase B"/>
    <property type="match status" value="1"/>
</dbReference>
<dbReference type="InterPro" id="IPR050194">
    <property type="entry name" value="Glycosyltransferase_grp1"/>
</dbReference>
<sequence>MVYSGSVAPLAALHSNVTRSFYYCHALPRFIYDLRDYYMRALPHWQRPLLSALIQYIQPRYEKAISRIHALIANSENVRSRILRYLGRDSVVIHPPCDTKGFTWLESGDYFLSTARLEPYKRVDLVVSAFLQMPECKLVVASGGSDESRLFRMAENAPNIRFVGWQSAGALRELIGRSRATIYIPLDEDFGMSPVESMAAGKPVIGVAEGGLLETVLPEETGFLLGPKDLEQQLMDTVRNTTPEHFQNMRSECEERAKQFSSERFVSAIRKTVDLV</sequence>
<organism evidence="2 3">
    <name type="scientific">Thiocapsa marina 5811</name>
    <dbReference type="NCBI Taxonomy" id="768671"/>
    <lineage>
        <taxon>Bacteria</taxon>
        <taxon>Pseudomonadati</taxon>
        <taxon>Pseudomonadota</taxon>
        <taxon>Gammaproteobacteria</taxon>
        <taxon>Chromatiales</taxon>
        <taxon>Chromatiaceae</taxon>
        <taxon>Thiocapsa</taxon>
    </lineage>
</organism>
<dbReference type="Pfam" id="PF00534">
    <property type="entry name" value="Glycos_transf_1"/>
    <property type="match status" value="1"/>
</dbReference>
<dbReference type="SUPFAM" id="SSF53756">
    <property type="entry name" value="UDP-Glycosyltransferase/glycogen phosphorylase"/>
    <property type="match status" value="1"/>
</dbReference>
<protein>
    <submittedName>
        <fullName evidence="2">Glycosyl transferase group 1</fullName>
    </submittedName>
</protein>
<dbReference type="GO" id="GO:0016757">
    <property type="term" value="F:glycosyltransferase activity"/>
    <property type="evidence" value="ECO:0007669"/>
    <property type="project" value="InterPro"/>
</dbReference>
<gene>
    <name evidence="2" type="ORF">ThimaDRAFT_4754</name>
</gene>
<dbReference type="PANTHER" id="PTHR45947">
    <property type="entry name" value="SULFOQUINOVOSYL TRANSFERASE SQD2"/>
    <property type="match status" value="1"/>
</dbReference>
<dbReference type="OrthoDB" id="6194329at2"/>
<reference evidence="2 3" key="1">
    <citation type="submission" date="2011-06" db="EMBL/GenBank/DDBJ databases">
        <title>The draft genome of Thiocapsa marina 5811.</title>
        <authorList>
            <consortium name="US DOE Joint Genome Institute (JGI-PGF)"/>
            <person name="Lucas S."/>
            <person name="Han J."/>
            <person name="Cheng J.-F."/>
            <person name="Goodwin L."/>
            <person name="Pitluck S."/>
            <person name="Peters L."/>
            <person name="Land M.L."/>
            <person name="Hauser L."/>
            <person name="Vogl K."/>
            <person name="Liu Z."/>
            <person name="Imhoff J."/>
            <person name="Thiel V."/>
            <person name="Frigaard N.-U."/>
            <person name="Bryant D."/>
            <person name="Woyke T.J."/>
        </authorList>
    </citation>
    <scope>NUCLEOTIDE SEQUENCE [LARGE SCALE GENOMIC DNA]</scope>
    <source>
        <strain evidence="2 3">5811</strain>
    </source>
</reference>
<dbReference type="eggNOG" id="COG0438">
    <property type="taxonomic scope" value="Bacteria"/>
</dbReference>
<proteinExistence type="predicted"/>
<keyword evidence="2" id="KW-0808">Transferase</keyword>
<dbReference type="PANTHER" id="PTHR45947:SF3">
    <property type="entry name" value="SULFOQUINOVOSYL TRANSFERASE SQD2"/>
    <property type="match status" value="1"/>
</dbReference>
<evidence type="ECO:0000313" key="2">
    <source>
        <dbReference type="EMBL" id="EGV15955.1"/>
    </source>
</evidence>
<evidence type="ECO:0000313" key="3">
    <source>
        <dbReference type="Proteomes" id="UP000005459"/>
    </source>
</evidence>
<dbReference type="EMBL" id="AFWV01000028">
    <property type="protein sequence ID" value="EGV15955.1"/>
    <property type="molecule type" value="Genomic_DNA"/>
</dbReference>
<dbReference type="InterPro" id="IPR001296">
    <property type="entry name" value="Glyco_trans_1"/>
</dbReference>
<dbReference type="STRING" id="768671.ThimaDRAFT_4754"/>
<accession>F9UIK1</accession>
<dbReference type="RefSeq" id="WP_007195622.1">
    <property type="nucleotide sequence ID" value="NZ_AFWV01000028.1"/>
</dbReference>
<name>F9UIK1_9GAMM</name>
<keyword evidence="3" id="KW-1185">Reference proteome</keyword>